<gene>
    <name evidence="2" type="ORF">PR048_006906</name>
</gene>
<organism evidence="2 3">
    <name type="scientific">Dryococelus australis</name>
    <dbReference type="NCBI Taxonomy" id="614101"/>
    <lineage>
        <taxon>Eukaryota</taxon>
        <taxon>Metazoa</taxon>
        <taxon>Ecdysozoa</taxon>
        <taxon>Arthropoda</taxon>
        <taxon>Hexapoda</taxon>
        <taxon>Insecta</taxon>
        <taxon>Pterygota</taxon>
        <taxon>Neoptera</taxon>
        <taxon>Polyneoptera</taxon>
        <taxon>Phasmatodea</taxon>
        <taxon>Verophasmatodea</taxon>
        <taxon>Anareolatae</taxon>
        <taxon>Phasmatidae</taxon>
        <taxon>Eurycanthinae</taxon>
        <taxon>Dryococelus</taxon>
    </lineage>
</organism>
<evidence type="ECO:0000256" key="1">
    <source>
        <dbReference type="SAM" id="MobiDB-lite"/>
    </source>
</evidence>
<protein>
    <submittedName>
        <fullName evidence="2">Uncharacterized protein</fullName>
    </submittedName>
</protein>
<feature type="compositionally biased region" description="Polar residues" evidence="1">
    <location>
        <begin position="161"/>
        <end position="173"/>
    </location>
</feature>
<evidence type="ECO:0000313" key="2">
    <source>
        <dbReference type="EMBL" id="KAJ8894291.1"/>
    </source>
</evidence>
<accession>A0ABQ9ID85</accession>
<evidence type="ECO:0000313" key="3">
    <source>
        <dbReference type="Proteomes" id="UP001159363"/>
    </source>
</evidence>
<feature type="compositionally biased region" description="Polar residues" evidence="1">
    <location>
        <begin position="395"/>
        <end position="408"/>
    </location>
</feature>
<comment type="caution">
    <text evidence="2">The sequence shown here is derived from an EMBL/GenBank/DDBJ whole genome shotgun (WGS) entry which is preliminary data.</text>
</comment>
<sequence>MLRYLSAYIQDVRKLPVEIETTASVGEQKQETLVTKCSDRPFSMFKSKLSFGKRRRVSAAVLLHAALGAAACLSDELPLSHTQASPQRQVSLREFRVAYVQALAACRATAVRPMGSRSYGKERERSSINESTEIPCNVHVWSSAGMKVRGKREIPEKNHRPVSSSGTIPTYENSGVIRPGIEPGSPWWEASRLAAQPPGAGIATSYWEKDDSNNPLHRQAIGDISPKQRANIGQPEAGRVALSTPDQLQGTDAEWVCPIAANRSTRNSLRNYLNRSFGGSDKASSSDMYGACILLREDRPGELLAATPVIASKSCSLSNVGGRTPNMASIPGSDVNNDGGLHQQTWPPATPNKMAHRFWILLLKSYAKTKLNKLLAFSCLSLITSMIFPDRTRSGNGNLSSSVATSTKPKMYCSKGNEKRPEPSNSGTDDTLLDTSSSIGVQQQTLYIINYCKPLFAFYESKPGSIPSRVTPGFSHVGIVPVDATYRRVFSGISRFPALSFWRCSMLNLNNPHRLSRLL</sequence>
<reference evidence="2 3" key="1">
    <citation type="submission" date="2023-02" db="EMBL/GenBank/DDBJ databases">
        <title>LHISI_Scaffold_Assembly.</title>
        <authorList>
            <person name="Stuart O.P."/>
            <person name="Cleave R."/>
            <person name="Magrath M.J.L."/>
            <person name="Mikheyev A.S."/>
        </authorList>
    </citation>
    <scope>NUCLEOTIDE SEQUENCE [LARGE SCALE GENOMIC DNA]</scope>
    <source>
        <strain evidence="2">Daus_M_001</strain>
        <tissue evidence="2">Leg muscle</tissue>
    </source>
</reference>
<proteinExistence type="predicted"/>
<feature type="region of interest" description="Disordered" evidence="1">
    <location>
        <begin position="153"/>
        <end position="176"/>
    </location>
</feature>
<feature type="region of interest" description="Disordered" evidence="1">
    <location>
        <begin position="395"/>
        <end position="434"/>
    </location>
</feature>
<dbReference type="Proteomes" id="UP001159363">
    <property type="component" value="Chromosome 2"/>
</dbReference>
<keyword evidence="3" id="KW-1185">Reference proteome</keyword>
<dbReference type="EMBL" id="JARBHB010000002">
    <property type="protein sequence ID" value="KAJ8894291.1"/>
    <property type="molecule type" value="Genomic_DNA"/>
</dbReference>
<feature type="compositionally biased region" description="Polar residues" evidence="1">
    <location>
        <begin position="423"/>
        <end position="434"/>
    </location>
</feature>
<name>A0ABQ9ID85_9NEOP</name>